<comment type="similarity">
    <text evidence="3 9 11">Belongs to the uracil-DNA glycosylase (UDG) superfamily. UNG family.</text>
</comment>
<dbReference type="InterPro" id="IPR018085">
    <property type="entry name" value="Ura-DNA_Glyclase_AS"/>
</dbReference>
<reference evidence="13" key="1">
    <citation type="submission" date="2022-12" db="EMBL/GenBank/DDBJ databases">
        <title>Marinomonas 15G1-11 sp. nov, isolated from marine algae.</title>
        <authorList>
            <person name="Butt M."/>
            <person name="Choi D.G."/>
            <person name="Kim J.M."/>
            <person name="Lee J.K."/>
            <person name="Baek J.H."/>
            <person name="Jeon C.O."/>
        </authorList>
    </citation>
    <scope>NUCLEOTIDE SEQUENCE</scope>
    <source>
        <strain evidence="13">15G1-11</strain>
    </source>
</reference>
<dbReference type="InterPro" id="IPR005122">
    <property type="entry name" value="Uracil-DNA_glycosylase-like"/>
</dbReference>
<proteinExistence type="inferred from homology"/>
<dbReference type="Gene3D" id="3.40.470.10">
    <property type="entry name" value="Uracil-DNA glycosylase-like domain"/>
    <property type="match status" value="1"/>
</dbReference>
<evidence type="ECO:0000256" key="11">
    <source>
        <dbReference type="RuleBase" id="RU003780"/>
    </source>
</evidence>
<dbReference type="NCBIfam" id="TIGR00628">
    <property type="entry name" value="ung"/>
    <property type="match status" value="1"/>
</dbReference>
<evidence type="ECO:0000256" key="5">
    <source>
        <dbReference type="ARBA" id="ARBA00018429"/>
    </source>
</evidence>
<evidence type="ECO:0000256" key="2">
    <source>
        <dbReference type="ARBA" id="ARBA00002631"/>
    </source>
</evidence>
<keyword evidence="13" id="KW-0326">Glycosidase</keyword>
<comment type="function">
    <text evidence="2 9 11">Excises uracil residues from the DNA which can arise as a result of misincorporation of dUMP residues by DNA polymerase or due to deamination of cytosine.</text>
</comment>
<dbReference type="SMART" id="SM00987">
    <property type="entry name" value="UreE_C"/>
    <property type="match status" value="1"/>
</dbReference>
<dbReference type="GO" id="GO:0004844">
    <property type="term" value="F:uracil DNA N-glycosylase activity"/>
    <property type="evidence" value="ECO:0007669"/>
    <property type="project" value="UniProtKB-EC"/>
</dbReference>
<dbReference type="Pfam" id="PF03167">
    <property type="entry name" value="UDG"/>
    <property type="match status" value="1"/>
</dbReference>
<evidence type="ECO:0000256" key="1">
    <source>
        <dbReference type="ARBA" id="ARBA00001400"/>
    </source>
</evidence>
<dbReference type="InterPro" id="IPR002043">
    <property type="entry name" value="UDG_fam1"/>
</dbReference>
<dbReference type="Proteomes" id="UP001149719">
    <property type="component" value="Unassembled WGS sequence"/>
</dbReference>
<comment type="caution">
    <text evidence="13">The sequence shown here is derived from an EMBL/GenBank/DDBJ whole genome shotgun (WGS) entry which is preliminary data.</text>
</comment>
<comment type="subcellular location">
    <subcellularLocation>
        <location evidence="9">Cytoplasm</location>
    </subcellularLocation>
</comment>
<dbReference type="PANTHER" id="PTHR11264">
    <property type="entry name" value="URACIL-DNA GLYCOSYLASE"/>
    <property type="match status" value="1"/>
</dbReference>
<keyword evidence="14" id="KW-1185">Reference proteome</keyword>
<evidence type="ECO:0000256" key="10">
    <source>
        <dbReference type="PROSITE-ProRule" id="PRU10072"/>
    </source>
</evidence>
<feature type="active site" description="Proton acceptor" evidence="9 10">
    <location>
        <position position="64"/>
    </location>
</feature>
<keyword evidence="6 9" id="KW-0227">DNA damage</keyword>
<keyword evidence="9" id="KW-0963">Cytoplasm</keyword>
<dbReference type="SMART" id="SM00986">
    <property type="entry name" value="UDG"/>
    <property type="match status" value="1"/>
</dbReference>
<dbReference type="HAMAP" id="MF_00148">
    <property type="entry name" value="UDG"/>
    <property type="match status" value="1"/>
</dbReference>
<sequence length="224" mass="25328">MSLKDDWRKPLAQMMDLSVLDTLFDFLKSRKSEGGIIYPQESDVFAAFNLTEFNKVKVVVLGQDPYHGPQQAHGLSFSVLPSVKIPPSLVNIYKELESDLGIQPVNHGCLIPWAQQGVLLLNSVLTVEAGQPNSHKGKGWEAFTDAVIALINNQHEHVVFILWGAYAQKKGKKIDRNKHLVLESVHPSPLSVYRGFFGCQHFSKTNEYLKYHNQDPIHWQLTEL</sequence>
<keyword evidence="7 9" id="KW-0378">Hydrolase</keyword>
<evidence type="ECO:0000313" key="13">
    <source>
        <dbReference type="EMBL" id="MCZ2720821.1"/>
    </source>
</evidence>
<dbReference type="EMBL" id="JAPUBN010000011">
    <property type="protein sequence ID" value="MCZ2720821.1"/>
    <property type="molecule type" value="Genomic_DNA"/>
</dbReference>
<evidence type="ECO:0000256" key="3">
    <source>
        <dbReference type="ARBA" id="ARBA00008184"/>
    </source>
</evidence>
<dbReference type="NCBIfam" id="NF003592">
    <property type="entry name" value="PRK05254.1-5"/>
    <property type="match status" value="1"/>
</dbReference>
<dbReference type="SUPFAM" id="SSF52141">
    <property type="entry name" value="Uracil-DNA glycosylase-like"/>
    <property type="match status" value="1"/>
</dbReference>
<feature type="domain" description="Uracil-DNA glycosylase-like" evidence="12">
    <location>
        <begin position="49"/>
        <end position="209"/>
    </location>
</feature>
<protein>
    <recommendedName>
        <fullName evidence="5 9">Uracil-DNA glycosylase</fullName>
        <shortName evidence="9">UDG</shortName>
        <ecNumber evidence="4 9">3.2.2.27</ecNumber>
    </recommendedName>
</protein>
<gene>
    <name evidence="9 13" type="primary">ung</name>
    <name evidence="13" type="ORF">O1D97_03980</name>
</gene>
<organism evidence="13 14">
    <name type="scientific">Marinomonas phaeophyticola</name>
    <dbReference type="NCBI Taxonomy" id="3004091"/>
    <lineage>
        <taxon>Bacteria</taxon>
        <taxon>Pseudomonadati</taxon>
        <taxon>Pseudomonadota</taxon>
        <taxon>Gammaproteobacteria</taxon>
        <taxon>Oceanospirillales</taxon>
        <taxon>Oceanospirillaceae</taxon>
        <taxon>Marinomonas</taxon>
    </lineage>
</organism>
<evidence type="ECO:0000259" key="12">
    <source>
        <dbReference type="SMART" id="SM00986"/>
    </source>
</evidence>
<dbReference type="PANTHER" id="PTHR11264:SF0">
    <property type="entry name" value="URACIL-DNA GLYCOSYLASE"/>
    <property type="match status" value="1"/>
</dbReference>
<dbReference type="PROSITE" id="PS00130">
    <property type="entry name" value="U_DNA_GLYCOSYLASE"/>
    <property type="match status" value="1"/>
</dbReference>
<evidence type="ECO:0000256" key="6">
    <source>
        <dbReference type="ARBA" id="ARBA00022763"/>
    </source>
</evidence>
<dbReference type="CDD" id="cd10027">
    <property type="entry name" value="UDG-F1-like"/>
    <property type="match status" value="1"/>
</dbReference>
<dbReference type="EC" id="3.2.2.27" evidence="4 9"/>
<evidence type="ECO:0000256" key="8">
    <source>
        <dbReference type="ARBA" id="ARBA00023204"/>
    </source>
</evidence>
<evidence type="ECO:0000313" key="14">
    <source>
        <dbReference type="Proteomes" id="UP001149719"/>
    </source>
</evidence>
<evidence type="ECO:0000256" key="4">
    <source>
        <dbReference type="ARBA" id="ARBA00012030"/>
    </source>
</evidence>
<dbReference type="NCBIfam" id="NF003591">
    <property type="entry name" value="PRK05254.1-4"/>
    <property type="match status" value="1"/>
</dbReference>
<dbReference type="NCBIfam" id="NF003588">
    <property type="entry name" value="PRK05254.1-1"/>
    <property type="match status" value="1"/>
</dbReference>
<keyword evidence="8 9" id="KW-0234">DNA repair</keyword>
<comment type="catalytic activity">
    <reaction evidence="1 9 11">
        <text>Hydrolyzes single-stranded DNA or mismatched double-stranded DNA and polynucleotides, releasing free uracil.</text>
        <dbReference type="EC" id="3.2.2.27"/>
    </reaction>
</comment>
<dbReference type="NCBIfam" id="NF003589">
    <property type="entry name" value="PRK05254.1-2"/>
    <property type="match status" value="1"/>
</dbReference>
<dbReference type="InterPro" id="IPR036895">
    <property type="entry name" value="Uracil-DNA_glycosylase-like_sf"/>
</dbReference>
<evidence type="ECO:0000256" key="9">
    <source>
        <dbReference type="HAMAP-Rule" id="MF_00148"/>
    </source>
</evidence>
<evidence type="ECO:0000256" key="7">
    <source>
        <dbReference type="ARBA" id="ARBA00022801"/>
    </source>
</evidence>
<accession>A0ABT4JRL6</accession>
<name>A0ABT4JRL6_9GAMM</name>